<protein>
    <submittedName>
        <fullName evidence="2">Uncharacterized protein</fullName>
    </submittedName>
</protein>
<evidence type="ECO:0000256" key="1">
    <source>
        <dbReference type="SAM" id="Phobius"/>
    </source>
</evidence>
<evidence type="ECO:0000313" key="3">
    <source>
        <dbReference type="Proteomes" id="UP000038011"/>
    </source>
</evidence>
<organism evidence="2 3">
    <name type="scientific">Ahrensia marina</name>
    <dbReference type="NCBI Taxonomy" id="1514904"/>
    <lineage>
        <taxon>Bacteria</taxon>
        <taxon>Pseudomonadati</taxon>
        <taxon>Pseudomonadota</taxon>
        <taxon>Alphaproteobacteria</taxon>
        <taxon>Hyphomicrobiales</taxon>
        <taxon>Ahrensiaceae</taxon>
        <taxon>Ahrensia</taxon>
    </lineage>
</organism>
<proteinExistence type="predicted"/>
<keyword evidence="1" id="KW-0472">Membrane</keyword>
<feature type="transmembrane region" description="Helical" evidence="1">
    <location>
        <begin position="6"/>
        <end position="33"/>
    </location>
</feature>
<evidence type="ECO:0000313" key="2">
    <source>
        <dbReference type="EMBL" id="KPB01587.1"/>
    </source>
</evidence>
<comment type="caution">
    <text evidence="2">The sequence shown here is derived from an EMBL/GenBank/DDBJ whole genome shotgun (WGS) entry which is preliminary data.</text>
</comment>
<keyword evidence="1" id="KW-0812">Transmembrane</keyword>
<gene>
    <name evidence="2" type="ORF">SU32_08045</name>
</gene>
<dbReference type="AlphaFoldDB" id="A0A0M9GMU2"/>
<keyword evidence="1" id="KW-1133">Transmembrane helix</keyword>
<dbReference type="EMBL" id="JXMU01000010">
    <property type="protein sequence ID" value="KPB01587.1"/>
    <property type="molecule type" value="Genomic_DNA"/>
</dbReference>
<keyword evidence="3" id="KW-1185">Reference proteome</keyword>
<name>A0A0M9GMU2_9HYPH</name>
<accession>A0A0M9GMU2</accession>
<dbReference type="Proteomes" id="UP000038011">
    <property type="component" value="Unassembled WGS sequence"/>
</dbReference>
<reference evidence="2 3" key="1">
    <citation type="submission" date="2015-01" db="EMBL/GenBank/DDBJ databases">
        <title>Ahrensia donghaiensis sp. nov., a novel dimethylsulphoniopropionate-cleavage bacterium isolated from seawater and emended descriptions of the genus Ahrensia and Ahrensia kielensis.</title>
        <authorList>
            <person name="Liu J."/>
        </authorList>
    </citation>
    <scope>NUCLEOTIDE SEQUENCE [LARGE SCALE GENOMIC DNA]</scope>
    <source>
        <strain evidence="2 3">LZD062</strain>
    </source>
</reference>
<sequence length="67" mass="7601">MRILLGTALILGGILGFLPVLGFWMLPLGVLILSHDSRIARRLSRKMTVKFGRMRARLRRKGDAKQK</sequence>
<dbReference type="PATRIC" id="fig|1514904.3.peg.426"/>
<dbReference type="STRING" id="1514904.SU32_08045"/>